<evidence type="ECO:0000259" key="7">
    <source>
        <dbReference type="Pfam" id="PF01593"/>
    </source>
</evidence>
<evidence type="ECO:0000256" key="3">
    <source>
        <dbReference type="ARBA" id="ARBA00012535"/>
    </source>
</evidence>
<evidence type="ECO:0000256" key="6">
    <source>
        <dbReference type="ARBA" id="ARBA00047321"/>
    </source>
</evidence>
<dbReference type="Proteomes" id="UP000831785">
    <property type="component" value="Chromosome"/>
</dbReference>
<dbReference type="InterPro" id="IPR050281">
    <property type="entry name" value="Flavin_monoamine_oxidase"/>
</dbReference>
<gene>
    <name evidence="8" type="ORF">MUN80_21540</name>
</gene>
<dbReference type="Pfam" id="PF01593">
    <property type="entry name" value="Amino_oxidase"/>
    <property type="match status" value="1"/>
</dbReference>
<evidence type="ECO:0000313" key="9">
    <source>
        <dbReference type="Proteomes" id="UP000831785"/>
    </source>
</evidence>
<evidence type="ECO:0000256" key="1">
    <source>
        <dbReference type="ARBA" id="ARBA00004814"/>
    </source>
</evidence>
<evidence type="ECO:0000256" key="4">
    <source>
        <dbReference type="ARBA" id="ARBA00017871"/>
    </source>
</evidence>
<dbReference type="PRINTS" id="PR00419">
    <property type="entry name" value="ADXRDTASE"/>
</dbReference>
<dbReference type="PANTHER" id="PTHR10742">
    <property type="entry name" value="FLAVIN MONOAMINE OXIDASE"/>
    <property type="match status" value="1"/>
</dbReference>
<dbReference type="EC" id="1.13.12.3" evidence="3"/>
<dbReference type="RefSeq" id="WP_244716229.1">
    <property type="nucleotide sequence ID" value="NZ_CP095049.1"/>
</dbReference>
<organism evidence="8 9">
    <name type="scientific">Hymenobacter cellulosivorans</name>
    <dbReference type="NCBI Taxonomy" id="2932249"/>
    <lineage>
        <taxon>Bacteria</taxon>
        <taxon>Pseudomonadati</taxon>
        <taxon>Bacteroidota</taxon>
        <taxon>Cytophagia</taxon>
        <taxon>Cytophagales</taxon>
        <taxon>Hymenobacteraceae</taxon>
        <taxon>Hymenobacter</taxon>
    </lineage>
</organism>
<dbReference type="EMBL" id="CP095049">
    <property type="protein sequence ID" value="UOQ52330.1"/>
    <property type="molecule type" value="Genomic_DNA"/>
</dbReference>
<dbReference type="SUPFAM" id="SSF51905">
    <property type="entry name" value="FAD/NAD(P)-binding domain"/>
    <property type="match status" value="1"/>
</dbReference>
<name>A0ABY4F6P4_9BACT</name>
<evidence type="ECO:0000256" key="2">
    <source>
        <dbReference type="ARBA" id="ARBA00005833"/>
    </source>
</evidence>
<keyword evidence="9" id="KW-1185">Reference proteome</keyword>
<dbReference type="SUPFAM" id="SSF54373">
    <property type="entry name" value="FAD-linked reductases, C-terminal domain"/>
    <property type="match status" value="1"/>
</dbReference>
<sequence>MTTPEIIIIGAGAAGLLAARELAQAGRRVLVLEARNRIGGRIHTFTEDGFSGPTEAGAEFLHGEVALTQQLLEATNTASHDTEGTTYEVRQGQVSTAENFLADMPLLLERLHQLPHDLPLAEFLTQYFPGDEHQALRSMVISFAEGYDAADARRASAFALREEWSGGGAEDSPRPAGGYGPLLDHLAGEVRAAGGVIQLATIVQTIQWQHGQVTVICDQNRHYQAPRLLLTLPLGVLQAAPDMPGHVAFVPELPAAQRQAVAALGFGPVIKILLEFRTAFWAQESAEASHAMPELEFLFSDAPVPTWWSQLPDPRPLLTGWLAGPAADQLRHAPDSEVLAQSLNSLAYLLGTSPTFLRDQLVAQRVVNWGADPFARGAYAYATVASAAALQVLAVPVEETLFFAGEGLYSGPAMGTVEAAFSSGQQVARRLLESLA</sequence>
<dbReference type="PANTHER" id="PTHR10742:SF410">
    <property type="entry name" value="LYSINE-SPECIFIC HISTONE DEMETHYLASE 2"/>
    <property type="match status" value="1"/>
</dbReference>
<dbReference type="Gene3D" id="3.50.50.60">
    <property type="entry name" value="FAD/NAD(P)-binding domain"/>
    <property type="match status" value="1"/>
</dbReference>
<accession>A0ABY4F6P4</accession>
<dbReference type="InterPro" id="IPR036188">
    <property type="entry name" value="FAD/NAD-bd_sf"/>
</dbReference>
<keyword evidence="5" id="KW-0073">Auxin biosynthesis</keyword>
<evidence type="ECO:0000256" key="5">
    <source>
        <dbReference type="ARBA" id="ARBA00023070"/>
    </source>
</evidence>
<dbReference type="InterPro" id="IPR002937">
    <property type="entry name" value="Amino_oxidase"/>
</dbReference>
<protein>
    <recommendedName>
        <fullName evidence="4">Tryptophan 2-monooxygenase</fullName>
        <ecNumber evidence="3">1.13.12.3</ecNumber>
    </recommendedName>
</protein>
<feature type="domain" description="Amine oxidase" evidence="7">
    <location>
        <begin position="14"/>
        <end position="432"/>
    </location>
</feature>
<evidence type="ECO:0000313" key="8">
    <source>
        <dbReference type="EMBL" id="UOQ52330.1"/>
    </source>
</evidence>
<comment type="similarity">
    <text evidence="2">Belongs to the tryptophan 2-monooxygenase family.</text>
</comment>
<comment type="catalytic activity">
    <reaction evidence="6">
        <text>L-tryptophan + O2 = indole-3-acetamide + CO2 + H2O</text>
        <dbReference type="Rhea" id="RHEA:16165"/>
        <dbReference type="ChEBI" id="CHEBI:15377"/>
        <dbReference type="ChEBI" id="CHEBI:15379"/>
        <dbReference type="ChEBI" id="CHEBI:16031"/>
        <dbReference type="ChEBI" id="CHEBI:16526"/>
        <dbReference type="ChEBI" id="CHEBI:57912"/>
        <dbReference type="EC" id="1.13.12.3"/>
    </reaction>
</comment>
<proteinExistence type="inferred from homology"/>
<comment type="pathway">
    <text evidence="1">Plant hormone metabolism; auxin biosynthesis.</text>
</comment>
<reference evidence="8 9" key="1">
    <citation type="submission" date="2022-04" db="EMBL/GenBank/DDBJ databases">
        <title>Hymenobacter sp. isolated from the air.</title>
        <authorList>
            <person name="Won M."/>
            <person name="Lee C.-M."/>
            <person name="Woen H.-Y."/>
            <person name="Kwon S.-W."/>
        </authorList>
    </citation>
    <scope>NUCLEOTIDE SEQUENCE [LARGE SCALE GENOMIC DNA]</scope>
    <source>
        <strain evidence="9">5116 S-27</strain>
    </source>
</reference>